<dbReference type="Pfam" id="PF00702">
    <property type="entry name" value="Hydrolase"/>
    <property type="match status" value="1"/>
</dbReference>
<dbReference type="InterPro" id="IPR023298">
    <property type="entry name" value="ATPase_P-typ_TM_dom_sf"/>
</dbReference>
<dbReference type="PRINTS" id="PR00120">
    <property type="entry name" value="HATPASE"/>
</dbReference>
<dbReference type="SMART" id="SM00831">
    <property type="entry name" value="Cation_ATPase_N"/>
    <property type="match status" value="1"/>
</dbReference>
<proteinExistence type="inferred from homology"/>
<evidence type="ECO:0000313" key="20">
    <source>
        <dbReference type="EMBL" id="CAK9162863.1"/>
    </source>
</evidence>
<evidence type="ECO:0000256" key="8">
    <source>
        <dbReference type="ARBA" id="ARBA00022723"/>
    </source>
</evidence>
<evidence type="ECO:0000256" key="10">
    <source>
        <dbReference type="ARBA" id="ARBA00022781"/>
    </source>
</evidence>
<dbReference type="SFLD" id="SFLDG00002">
    <property type="entry name" value="C1.7:_P-type_atpase_like"/>
    <property type="match status" value="1"/>
</dbReference>
<sequence length="955" mass="105038">MAEKDEAMEALKREAVDLENIPVEEVFENLRCTKNGLTSEDVERRLDIFGHNKLEEKVESKFLKFLGFMWNPLSWVMEAAAIMAIALANGGGKAPDWQDFVGIITLLVINSTISFIEENNAGNAAAALMARLAPKAKVLRDGRWNEEDAAVLVPGDIISIKLGDIVPADARLLEGDPLKIDQSALTGESLPVTKGPGDGVYSGSTCKQGEIEAVVIATGVHTFFGKAAHLVDSTNQVGHFQKVLTAIGNFCICSIAVGMFVEIIVMYPIQHRDYRPGIDNLLVLLIGGIPIAMPTVLSVTMAIGSHRLSQQGAITKRMTAIEEMAGMDVLCSDKTGTLTLNKLTVDKNLIEVFAKGVDVDTVVLMSARASRVENQDAIDGAIVGMLADPKEARAGIQEVHFLPFNPTDKRTALTYIDSEGKMHRVSKGAPEQILNLAHNKSDIEHRVHAVIDKFAERGLRSLAVAYQEVPERTKESPGGPWQFIGLMPLFDPPRHDSAETIRRALNLGVNVKMITGDQLAIGKETGRRLGMGTNMYPSSALLGQNKDESIAALPIDELIEKADGFAGVFPEHKYEIVKRLQARKHICGMTGDGVNDAPALKKADIGIAVADATDAARSASDIVLTEPGLSVIISAVLTSRAIFQRMKNYTIYAVSITIRIVLGFMLLALIWKFDFPPFMVLIIAILNDGTIMTISKDRVKPSPLPDSWKLGEIFATGIILGGYLAVMTVIFFWVAYETNFFPHLFGVSSLKKTVSYDFKKLASAVYLQVSTISQALIFVTRARSWSFYERPGLLLVGAFLVAQLIATLIAVYANWGFAAIEGIGWGWAGVIWLYNLITYFPLDFIKFCIRYAISGRAWDLVFEQRVAFTRKKDFGKEERELKWAHAQRTLHGLQPPVTDFSDRSSITDLNQMAEEAKRRAEMARLIELQTLKGHVESVVKLKNLDIETIQQAYTV</sequence>
<dbReference type="Proteomes" id="UP001642360">
    <property type="component" value="Unassembled WGS sequence"/>
</dbReference>
<keyword evidence="11 18" id="KW-0067">ATP-binding</keyword>
<dbReference type="InterPro" id="IPR006534">
    <property type="entry name" value="P-type_ATPase_IIIA"/>
</dbReference>
<comment type="caution">
    <text evidence="20">The sequence shown here is derived from an EMBL/GenBank/DDBJ whole genome shotgun (WGS) entry which is preliminary data.</text>
</comment>
<keyword evidence="14 18" id="KW-1133">Transmembrane helix</keyword>
<dbReference type="FunFam" id="2.70.150.10:FF:000004">
    <property type="entry name" value="Plasma membrane ATPase"/>
    <property type="match status" value="1"/>
</dbReference>
<dbReference type="Gene3D" id="3.40.1110.10">
    <property type="entry name" value="Calcium-transporting ATPase, cytoplasmic domain N"/>
    <property type="match status" value="1"/>
</dbReference>
<protein>
    <recommendedName>
        <fullName evidence="18">Plasma membrane ATPase</fullName>
        <ecNumber evidence="18">7.1.2.1</ecNumber>
    </recommendedName>
</protein>
<evidence type="ECO:0000256" key="4">
    <source>
        <dbReference type="ARBA" id="ARBA00022448"/>
    </source>
</evidence>
<comment type="function">
    <text evidence="1">The plasma membrane ATPase of plants and fungi is a hydrogen ion pump. The proton gradient it generates drives the active transport of nutrients by H(+)-symport. The resulting external acidification and/or internal alkinization may mediate growth responses.</text>
</comment>
<dbReference type="Gene3D" id="6.10.140.890">
    <property type="match status" value="1"/>
</dbReference>
<accession>A0ABC8T0X6</accession>
<keyword evidence="16 18" id="KW-0472">Membrane</keyword>
<dbReference type="InterPro" id="IPR008250">
    <property type="entry name" value="ATPase_P-typ_transduc_dom_A_sf"/>
</dbReference>
<dbReference type="InterPro" id="IPR059000">
    <property type="entry name" value="ATPase_P-type_domA"/>
</dbReference>
<dbReference type="GO" id="GO:0008553">
    <property type="term" value="F:P-type proton-exporting transporter activity"/>
    <property type="evidence" value="ECO:0007669"/>
    <property type="project" value="UniProtKB-UniRule"/>
</dbReference>
<dbReference type="EMBL" id="CAUOFW020007724">
    <property type="protein sequence ID" value="CAK9180381.1"/>
    <property type="molecule type" value="Genomic_DNA"/>
</dbReference>
<dbReference type="SUPFAM" id="SSF81665">
    <property type="entry name" value="Calcium ATPase, transmembrane domain M"/>
    <property type="match status" value="1"/>
</dbReference>
<dbReference type="EMBL" id="CAUOFW020003947">
    <property type="protein sequence ID" value="CAK9162863.1"/>
    <property type="molecule type" value="Genomic_DNA"/>
</dbReference>
<feature type="transmembrane region" description="Helical" evidence="18">
    <location>
        <begin position="65"/>
        <end position="88"/>
    </location>
</feature>
<evidence type="ECO:0000256" key="3">
    <source>
        <dbReference type="ARBA" id="ARBA00008804"/>
    </source>
</evidence>
<evidence type="ECO:0000256" key="15">
    <source>
        <dbReference type="ARBA" id="ARBA00023065"/>
    </source>
</evidence>
<dbReference type="NCBIfam" id="TIGR01494">
    <property type="entry name" value="ATPase_P-type"/>
    <property type="match status" value="2"/>
</dbReference>
<gene>
    <name evidence="20" type="ORF">ILEXP_LOCUS31825</name>
    <name evidence="21" type="ORF">ILEXP_LOCUS50374</name>
</gene>
<dbReference type="GO" id="GO:0005886">
    <property type="term" value="C:plasma membrane"/>
    <property type="evidence" value="ECO:0007669"/>
    <property type="project" value="UniProtKB-SubCell"/>
</dbReference>
<reference evidence="20 22" key="1">
    <citation type="submission" date="2024-02" db="EMBL/GenBank/DDBJ databases">
        <authorList>
            <person name="Vignale AGUSTIN F."/>
            <person name="Sosa J E."/>
            <person name="Modenutti C."/>
        </authorList>
    </citation>
    <scope>NUCLEOTIDE SEQUENCE [LARGE SCALE GENOMIC DNA]</scope>
</reference>
<dbReference type="GO" id="GO:0120029">
    <property type="term" value="P:proton export across plasma membrane"/>
    <property type="evidence" value="ECO:0007669"/>
    <property type="project" value="UniProtKB-UniRule"/>
</dbReference>
<dbReference type="InterPro" id="IPR018303">
    <property type="entry name" value="ATPase_P-typ_P_site"/>
</dbReference>
<comment type="subcellular location">
    <subcellularLocation>
        <location evidence="2 18">Cell membrane</location>
        <topology evidence="2 18">Multi-pass membrane protein</topology>
    </subcellularLocation>
</comment>
<evidence type="ECO:0000256" key="17">
    <source>
        <dbReference type="ARBA" id="ARBA00048122"/>
    </source>
</evidence>
<keyword evidence="6" id="KW-0597">Phosphoprotein</keyword>
<evidence type="ECO:0000259" key="19">
    <source>
        <dbReference type="SMART" id="SM00831"/>
    </source>
</evidence>
<feature type="transmembrane region" description="Helical" evidence="18">
    <location>
        <begin position="100"/>
        <end position="116"/>
    </location>
</feature>
<dbReference type="NCBIfam" id="TIGR01647">
    <property type="entry name" value="ATPase-IIIA_H"/>
    <property type="match status" value="1"/>
</dbReference>
<dbReference type="FunFam" id="1.20.1110.10:FF:000045">
    <property type="entry name" value="ATPase 4 plasma membrane-type"/>
    <property type="match status" value="1"/>
</dbReference>
<organism evidence="20 22">
    <name type="scientific">Ilex paraguariensis</name>
    <name type="common">yerba mate</name>
    <dbReference type="NCBI Taxonomy" id="185542"/>
    <lineage>
        <taxon>Eukaryota</taxon>
        <taxon>Viridiplantae</taxon>
        <taxon>Streptophyta</taxon>
        <taxon>Embryophyta</taxon>
        <taxon>Tracheophyta</taxon>
        <taxon>Spermatophyta</taxon>
        <taxon>Magnoliopsida</taxon>
        <taxon>eudicotyledons</taxon>
        <taxon>Gunneridae</taxon>
        <taxon>Pentapetalae</taxon>
        <taxon>asterids</taxon>
        <taxon>campanulids</taxon>
        <taxon>Aquifoliales</taxon>
        <taxon>Aquifoliaceae</taxon>
        <taxon>Ilex</taxon>
    </lineage>
</organism>
<dbReference type="SFLD" id="SFLDS00003">
    <property type="entry name" value="Haloacid_Dehalogenase"/>
    <property type="match status" value="1"/>
</dbReference>
<evidence type="ECO:0000256" key="1">
    <source>
        <dbReference type="ARBA" id="ARBA00003417"/>
    </source>
</evidence>
<comment type="similarity">
    <text evidence="3 18">Belongs to the cation transport ATPase (P-type) (TC 3.A.3) family. Type IIIA subfamily.</text>
</comment>
<evidence type="ECO:0000256" key="11">
    <source>
        <dbReference type="ARBA" id="ARBA00022840"/>
    </source>
</evidence>
<dbReference type="PROSITE" id="PS00154">
    <property type="entry name" value="ATPASE_E1_E2"/>
    <property type="match status" value="1"/>
</dbReference>
<dbReference type="Gene3D" id="1.20.1110.10">
    <property type="entry name" value="Calcium-transporting ATPase, transmembrane domain"/>
    <property type="match status" value="1"/>
</dbReference>
<dbReference type="CDD" id="cd02076">
    <property type="entry name" value="P-type_ATPase_H"/>
    <property type="match status" value="1"/>
</dbReference>
<keyword evidence="15 18" id="KW-0406">Ion transport</keyword>
<keyword evidence="8" id="KW-0479">Metal-binding</keyword>
<dbReference type="AlphaFoldDB" id="A0ABC8T0X6"/>
<evidence type="ECO:0000256" key="14">
    <source>
        <dbReference type="ARBA" id="ARBA00022989"/>
    </source>
</evidence>
<keyword evidence="13 18" id="KW-1278">Translocase</keyword>
<evidence type="ECO:0000256" key="18">
    <source>
        <dbReference type="RuleBase" id="RU362083"/>
    </source>
</evidence>
<evidence type="ECO:0000256" key="5">
    <source>
        <dbReference type="ARBA" id="ARBA00022475"/>
    </source>
</evidence>
<dbReference type="Pfam" id="PF00122">
    <property type="entry name" value="E1-E2_ATPase"/>
    <property type="match status" value="1"/>
</dbReference>
<dbReference type="SFLD" id="SFLDF00027">
    <property type="entry name" value="p-type_atpase"/>
    <property type="match status" value="1"/>
</dbReference>
<keyword evidence="22" id="KW-1185">Reference proteome</keyword>
<feature type="transmembrane region" description="Helical" evidence="18">
    <location>
        <begin position="792"/>
        <end position="813"/>
    </location>
</feature>
<evidence type="ECO:0000256" key="7">
    <source>
        <dbReference type="ARBA" id="ARBA00022692"/>
    </source>
</evidence>
<evidence type="ECO:0000256" key="13">
    <source>
        <dbReference type="ARBA" id="ARBA00022967"/>
    </source>
</evidence>
<dbReference type="Gene3D" id="2.70.150.10">
    <property type="entry name" value="Calcium-transporting ATPase, cytoplasmic transduction domain A"/>
    <property type="match status" value="1"/>
</dbReference>
<keyword evidence="7 18" id="KW-0812">Transmembrane</keyword>
<dbReference type="InterPro" id="IPR023214">
    <property type="entry name" value="HAD_sf"/>
</dbReference>
<feature type="transmembrane region" description="Helical" evidence="18">
    <location>
        <begin position="649"/>
        <end position="671"/>
    </location>
</feature>
<evidence type="ECO:0000256" key="2">
    <source>
        <dbReference type="ARBA" id="ARBA00004651"/>
    </source>
</evidence>
<dbReference type="FunFam" id="3.40.1110.10:FF:000004">
    <property type="entry name" value="Plasma membrane ATPase"/>
    <property type="match status" value="1"/>
</dbReference>
<keyword evidence="5" id="KW-1003">Cell membrane</keyword>
<dbReference type="EC" id="7.1.2.1" evidence="18"/>
<feature type="domain" description="Cation-transporting P-type ATPase N-terminal" evidence="19">
    <location>
        <begin position="17"/>
        <end position="89"/>
    </location>
</feature>
<dbReference type="Gene3D" id="3.40.50.1000">
    <property type="entry name" value="HAD superfamily/HAD-like"/>
    <property type="match status" value="1"/>
</dbReference>
<dbReference type="Pfam" id="PF00690">
    <property type="entry name" value="Cation_ATPase_N"/>
    <property type="match status" value="1"/>
</dbReference>
<dbReference type="InterPro" id="IPR036412">
    <property type="entry name" value="HAD-like_sf"/>
</dbReference>
<dbReference type="InterPro" id="IPR023299">
    <property type="entry name" value="ATPase_P-typ_cyto_dom_N"/>
</dbReference>
<keyword evidence="12 18" id="KW-0460">Magnesium</keyword>
<dbReference type="SUPFAM" id="SSF56784">
    <property type="entry name" value="HAD-like"/>
    <property type="match status" value="1"/>
</dbReference>
<dbReference type="PRINTS" id="PR00119">
    <property type="entry name" value="CATATPASE"/>
</dbReference>
<evidence type="ECO:0000313" key="22">
    <source>
        <dbReference type="Proteomes" id="UP001642360"/>
    </source>
</evidence>
<feature type="transmembrane region" description="Helical" evidence="18">
    <location>
        <begin position="714"/>
        <end position="736"/>
    </location>
</feature>
<keyword evidence="4 18" id="KW-0813">Transport</keyword>
<dbReference type="InterPro" id="IPR044492">
    <property type="entry name" value="P_typ_ATPase_HD_dom"/>
</dbReference>
<evidence type="ECO:0000256" key="9">
    <source>
        <dbReference type="ARBA" id="ARBA00022741"/>
    </source>
</evidence>
<evidence type="ECO:0000256" key="16">
    <source>
        <dbReference type="ARBA" id="ARBA00023136"/>
    </source>
</evidence>
<comment type="catalytic activity">
    <reaction evidence="17 18">
        <text>ATP + H2O + H(+)(in) = ADP + phosphate + 2 H(+)(out)</text>
        <dbReference type="Rhea" id="RHEA:20852"/>
        <dbReference type="ChEBI" id="CHEBI:15377"/>
        <dbReference type="ChEBI" id="CHEBI:15378"/>
        <dbReference type="ChEBI" id="CHEBI:30616"/>
        <dbReference type="ChEBI" id="CHEBI:43474"/>
        <dbReference type="ChEBI" id="CHEBI:456216"/>
        <dbReference type="EC" id="7.1.2.1"/>
    </reaction>
</comment>
<dbReference type="GO" id="GO:0046872">
    <property type="term" value="F:metal ion binding"/>
    <property type="evidence" value="ECO:0007669"/>
    <property type="project" value="UniProtKB-KW"/>
</dbReference>
<dbReference type="PANTHER" id="PTHR42861">
    <property type="entry name" value="CALCIUM-TRANSPORTING ATPASE"/>
    <property type="match status" value="1"/>
</dbReference>
<keyword evidence="10 18" id="KW-0375">Hydrogen ion transport</keyword>
<name>A0ABC8T0X6_9AQUA</name>
<evidence type="ECO:0000256" key="6">
    <source>
        <dbReference type="ARBA" id="ARBA00022553"/>
    </source>
</evidence>
<feature type="transmembrane region" description="Helical" evidence="18">
    <location>
        <begin position="243"/>
        <end position="269"/>
    </location>
</feature>
<feature type="transmembrane region" description="Helical" evidence="18">
    <location>
        <begin position="825"/>
        <end position="842"/>
    </location>
</feature>
<evidence type="ECO:0000256" key="12">
    <source>
        <dbReference type="ARBA" id="ARBA00022842"/>
    </source>
</evidence>
<dbReference type="GO" id="GO:0005524">
    <property type="term" value="F:ATP binding"/>
    <property type="evidence" value="ECO:0007669"/>
    <property type="project" value="UniProtKB-UniRule"/>
</dbReference>
<dbReference type="SUPFAM" id="SSF81653">
    <property type="entry name" value="Calcium ATPase, transduction domain A"/>
    <property type="match status" value="1"/>
</dbReference>
<evidence type="ECO:0000313" key="21">
    <source>
        <dbReference type="EMBL" id="CAK9180381.1"/>
    </source>
</evidence>
<dbReference type="InterPro" id="IPR001757">
    <property type="entry name" value="P_typ_ATPase"/>
</dbReference>
<dbReference type="FunFam" id="3.40.50.1000:FF:000211">
    <property type="entry name" value="Plasma membrane ATPase"/>
    <property type="match status" value="1"/>
</dbReference>
<keyword evidence="9 18" id="KW-0547">Nucleotide-binding</keyword>
<dbReference type="InterPro" id="IPR004014">
    <property type="entry name" value="ATPase_P-typ_cation-transptr_N"/>
</dbReference>
<feature type="transmembrane region" description="Helical" evidence="18">
    <location>
        <begin position="281"/>
        <end position="303"/>
    </location>
</feature>